<reference evidence="2 3" key="1">
    <citation type="journal article" date="2010" name="Cell Res.">
        <title>Complete genome sequence of the rifamycin SV-producing Amycolatopsis mediterranei U32 revealed its genetic characteristics in phylogeny and metabolism.</title>
        <authorList>
            <person name="Zhao W."/>
            <person name="Zhong Y."/>
            <person name="Yuan H."/>
            <person name="Wang J."/>
            <person name="Zheng H."/>
            <person name="Wang Y."/>
            <person name="Cen X."/>
            <person name="Xu F."/>
            <person name="Bai J."/>
            <person name="Han X."/>
            <person name="Lu G."/>
            <person name="Zhu Y."/>
            <person name="Shao Z."/>
            <person name="Yan H."/>
            <person name="Li C."/>
            <person name="Peng N."/>
            <person name="Zhang Z."/>
            <person name="Zhang Y."/>
            <person name="Lin W."/>
            <person name="Fan Y."/>
            <person name="Qin Z."/>
            <person name="Hu Y."/>
            <person name="Zhu B."/>
            <person name="Wang S."/>
            <person name="Ding X."/>
            <person name="Zhao G.P."/>
        </authorList>
    </citation>
    <scope>NUCLEOTIDE SEQUENCE [LARGE SCALE GENOMIC DNA]</scope>
    <source>
        <strain evidence="3">U-32</strain>
    </source>
</reference>
<dbReference type="AlphaFoldDB" id="A0A0H3CU85"/>
<protein>
    <submittedName>
        <fullName evidence="2">Uncharacterized protein</fullName>
    </submittedName>
</protein>
<keyword evidence="1" id="KW-0812">Transmembrane</keyword>
<evidence type="ECO:0000313" key="2">
    <source>
        <dbReference type="EMBL" id="ADJ42197.1"/>
    </source>
</evidence>
<dbReference type="KEGG" id="amd:AMED_0375"/>
<keyword evidence="1" id="KW-1133">Transmembrane helix</keyword>
<gene>
    <name evidence="2" type="ordered locus">AMED_0375</name>
</gene>
<evidence type="ECO:0000256" key="1">
    <source>
        <dbReference type="SAM" id="Phobius"/>
    </source>
</evidence>
<name>A0A0H3CU85_AMYMU</name>
<dbReference type="EMBL" id="CP002000">
    <property type="protein sequence ID" value="ADJ42197.1"/>
    <property type="molecule type" value="Genomic_DNA"/>
</dbReference>
<feature type="transmembrane region" description="Helical" evidence="1">
    <location>
        <begin position="17"/>
        <end position="35"/>
    </location>
</feature>
<dbReference type="HOGENOM" id="CLU_2802957_0_0_11"/>
<keyword evidence="1" id="KW-0472">Membrane</keyword>
<dbReference type="RefSeq" id="WP_012477098.1">
    <property type="nucleotide sequence ID" value="NC_014318.1"/>
</dbReference>
<dbReference type="GeneID" id="92868174"/>
<dbReference type="Proteomes" id="UP000000328">
    <property type="component" value="Chromosome"/>
</dbReference>
<evidence type="ECO:0000313" key="3">
    <source>
        <dbReference type="Proteomes" id="UP000000328"/>
    </source>
</evidence>
<dbReference type="PATRIC" id="fig|749927.5.peg.385"/>
<organism evidence="2 3">
    <name type="scientific">Amycolatopsis mediterranei (strain U-32)</name>
    <dbReference type="NCBI Taxonomy" id="749927"/>
    <lineage>
        <taxon>Bacteria</taxon>
        <taxon>Bacillati</taxon>
        <taxon>Actinomycetota</taxon>
        <taxon>Actinomycetes</taxon>
        <taxon>Pseudonocardiales</taxon>
        <taxon>Pseudonocardiaceae</taxon>
        <taxon>Amycolatopsis</taxon>
    </lineage>
</organism>
<sequence length="67" mass="6727">MAKNNGGLIIPTSKRGGLLKGALVILGIGALVLVIKHPVDAASMTTAAVSGIGDAFDSVATFLRSLH</sequence>
<accession>A0A0H3CU85</accession>
<proteinExistence type="predicted"/>